<evidence type="ECO:0000259" key="1">
    <source>
        <dbReference type="Pfam" id="PF13086"/>
    </source>
</evidence>
<feature type="non-terminal residue" evidence="2">
    <location>
        <position position="1"/>
    </location>
</feature>
<dbReference type="EMBL" id="AMCI01001657">
    <property type="protein sequence ID" value="EJX04888.1"/>
    <property type="molecule type" value="Genomic_DNA"/>
</dbReference>
<comment type="caution">
    <text evidence="2">The sequence shown here is derived from an EMBL/GenBank/DDBJ whole genome shotgun (WGS) entry which is preliminary data.</text>
</comment>
<dbReference type="Pfam" id="PF13086">
    <property type="entry name" value="AAA_11"/>
    <property type="match status" value="1"/>
</dbReference>
<dbReference type="AlphaFoldDB" id="J9GQW5"/>
<dbReference type="GO" id="GO:0004386">
    <property type="term" value="F:helicase activity"/>
    <property type="evidence" value="ECO:0007669"/>
    <property type="project" value="UniProtKB-KW"/>
</dbReference>
<reference evidence="2" key="1">
    <citation type="journal article" date="2012" name="PLoS ONE">
        <title>Gene sets for utilization of primary and secondary nutrition supplies in the distal gut of endangered iberian lynx.</title>
        <authorList>
            <person name="Alcaide M."/>
            <person name="Messina E."/>
            <person name="Richter M."/>
            <person name="Bargiela R."/>
            <person name="Peplies J."/>
            <person name="Huws S.A."/>
            <person name="Newbold C.J."/>
            <person name="Golyshin P.N."/>
            <person name="Simon M.A."/>
            <person name="Lopez G."/>
            <person name="Yakimov M.M."/>
            <person name="Ferrer M."/>
        </authorList>
    </citation>
    <scope>NUCLEOTIDE SEQUENCE</scope>
</reference>
<keyword evidence="2" id="KW-0067">ATP-binding</keyword>
<feature type="domain" description="DNA2/NAM7 helicase helicase" evidence="1">
    <location>
        <begin position="346"/>
        <end position="443"/>
    </location>
</feature>
<keyword evidence="2" id="KW-0347">Helicase</keyword>
<keyword evidence="2" id="KW-0547">Nucleotide-binding</keyword>
<keyword evidence="2" id="KW-0378">Hydrolase</keyword>
<accession>J9GQW5</accession>
<dbReference type="InterPro" id="IPR041677">
    <property type="entry name" value="DNA2/NAM7_AAA_11"/>
</dbReference>
<protein>
    <submittedName>
        <fullName evidence="2">DNA helicase</fullName>
    </submittedName>
</protein>
<evidence type="ECO:0000313" key="2">
    <source>
        <dbReference type="EMBL" id="EJX04888.1"/>
    </source>
</evidence>
<organism evidence="2">
    <name type="scientific">gut metagenome</name>
    <dbReference type="NCBI Taxonomy" id="749906"/>
    <lineage>
        <taxon>unclassified sequences</taxon>
        <taxon>metagenomes</taxon>
        <taxon>organismal metagenomes</taxon>
    </lineage>
</organism>
<name>J9GQW5_9ZZZZ</name>
<dbReference type="SUPFAM" id="SSF52540">
    <property type="entry name" value="P-loop containing nucleoside triphosphate hydrolases"/>
    <property type="match status" value="1"/>
</dbReference>
<dbReference type="Gene3D" id="3.40.50.300">
    <property type="entry name" value="P-loop containing nucleotide triphosphate hydrolases"/>
    <property type="match status" value="1"/>
</dbReference>
<sequence>GRLDVMTLDHQRVLELKSGKAEEFYREVKGPKPDHLLQMTLYGEILRRNFHIDWNEVRTFLFYAAYPRFFNERPSASAIREILHLRNGILRLIHCLQQGEFERILPKLTPDYLNSNQLQGRFYDQYLRPQIEEVTQPLQQLNHDELLREYFTQYVTFVEREMFMSKTNDNRPDSIRGFAATWTADRRTKLMAGNLLDQLELAQLTTDERGGITTVCFHLPTYDADFVPNFNQGEIVQIYEADCHEEANVTNRQLVRGTVTALTAESLTITLAYRQRNLQLFTKKKRYAVEHDATDGPAAQQLRNLFGLLTATTDRQDLLLGRRSPQRNLALTLRGSYPETVESIVLQAKQAQDYYLLVGPPGTGKTNLALRSMVKEYLLEAATHTADATYLKSHALLLSAYTNRAVDEICSMLDDLSQELTFDYLRIGNPQTCATAHHAHLLSERAATLPRREDVRHLIDTIPIIVGTVITLTNSRMLFRRKTFA</sequence>
<dbReference type="Gene3D" id="2.40.30.270">
    <property type="match status" value="1"/>
</dbReference>
<dbReference type="InterPro" id="IPR027417">
    <property type="entry name" value="P-loop_NTPase"/>
</dbReference>
<proteinExistence type="predicted"/>
<gene>
    <name evidence="2" type="ORF">EVA_07004</name>
</gene>
<feature type="non-terminal residue" evidence="2">
    <location>
        <position position="485"/>
    </location>
</feature>